<dbReference type="InterPro" id="IPR035924">
    <property type="entry name" value="FlaG-like_sf"/>
</dbReference>
<dbReference type="SUPFAM" id="SSF160214">
    <property type="entry name" value="FlaG-like"/>
    <property type="match status" value="1"/>
</dbReference>
<dbReference type="Gene3D" id="3.30.160.170">
    <property type="entry name" value="FlaG-like"/>
    <property type="match status" value="1"/>
</dbReference>
<evidence type="ECO:0008006" key="3">
    <source>
        <dbReference type="Google" id="ProtNLM"/>
    </source>
</evidence>
<proteinExistence type="predicted"/>
<dbReference type="AlphaFoldDB" id="A0A3B1BFM2"/>
<reference evidence="2" key="1">
    <citation type="submission" date="2018-06" db="EMBL/GenBank/DDBJ databases">
        <authorList>
            <person name="Zhirakovskaya E."/>
        </authorList>
    </citation>
    <scope>NUCLEOTIDE SEQUENCE</scope>
</reference>
<dbReference type="Pfam" id="PF03646">
    <property type="entry name" value="FlaG"/>
    <property type="match status" value="1"/>
</dbReference>
<dbReference type="EMBL" id="UOFW01000118">
    <property type="protein sequence ID" value="VAX05005.1"/>
    <property type="molecule type" value="Genomic_DNA"/>
</dbReference>
<name>A0A3B1BFM2_9ZZZZ</name>
<sequence>MVETNNITSPRLAAAGERSVAVPKASVVTDSDAGIQPSSDAGQESRAAPTSVLSVISQSAEKRLDSLISGSAGDFLKAAEKIIDASLPNKPPGTKLRIDLDDSSGKFIYQGVDINTGEVVTQFPSEDILKLIAYNKGRDGVEGIVVDEEA</sequence>
<evidence type="ECO:0000256" key="1">
    <source>
        <dbReference type="SAM" id="MobiDB-lite"/>
    </source>
</evidence>
<protein>
    <recommendedName>
        <fullName evidence="3">Flagellar protein FlaG</fullName>
    </recommendedName>
</protein>
<feature type="region of interest" description="Disordered" evidence="1">
    <location>
        <begin position="23"/>
        <end position="49"/>
    </location>
</feature>
<dbReference type="InterPro" id="IPR005186">
    <property type="entry name" value="FlaG"/>
</dbReference>
<organism evidence="2">
    <name type="scientific">hydrothermal vent metagenome</name>
    <dbReference type="NCBI Taxonomy" id="652676"/>
    <lineage>
        <taxon>unclassified sequences</taxon>
        <taxon>metagenomes</taxon>
        <taxon>ecological metagenomes</taxon>
    </lineage>
</organism>
<gene>
    <name evidence="2" type="ORF">MNBD_ALPHA03-1901</name>
</gene>
<evidence type="ECO:0000313" key="2">
    <source>
        <dbReference type="EMBL" id="VAX05005.1"/>
    </source>
</evidence>
<accession>A0A3B1BFM2</accession>